<reference evidence="1" key="1">
    <citation type="journal article" date="2023" name="bioRxiv">
        <title>Improved chromosome-level genome assembly for marigold (Tagetes erecta).</title>
        <authorList>
            <person name="Jiang F."/>
            <person name="Yuan L."/>
            <person name="Wang S."/>
            <person name="Wang H."/>
            <person name="Xu D."/>
            <person name="Wang A."/>
            <person name="Fan W."/>
        </authorList>
    </citation>
    <scope>NUCLEOTIDE SEQUENCE</scope>
    <source>
        <strain evidence="1">WSJ</strain>
        <tissue evidence="1">Leaf</tissue>
    </source>
</reference>
<gene>
    <name evidence="1" type="ORF">QVD17_02339</name>
</gene>
<evidence type="ECO:0000313" key="2">
    <source>
        <dbReference type="Proteomes" id="UP001229421"/>
    </source>
</evidence>
<proteinExistence type="predicted"/>
<dbReference type="Proteomes" id="UP001229421">
    <property type="component" value="Unassembled WGS sequence"/>
</dbReference>
<accession>A0AAD8L913</accession>
<protein>
    <submittedName>
        <fullName evidence="1">Uncharacterized protein</fullName>
    </submittedName>
</protein>
<dbReference type="EMBL" id="JAUHHV010000001">
    <property type="protein sequence ID" value="KAK1436558.1"/>
    <property type="molecule type" value="Genomic_DNA"/>
</dbReference>
<name>A0AAD8L913_TARER</name>
<evidence type="ECO:0000313" key="1">
    <source>
        <dbReference type="EMBL" id="KAK1436558.1"/>
    </source>
</evidence>
<comment type="caution">
    <text evidence="1">The sequence shown here is derived from an EMBL/GenBank/DDBJ whole genome shotgun (WGS) entry which is preliminary data.</text>
</comment>
<keyword evidence="2" id="KW-1185">Reference proteome</keyword>
<organism evidence="1 2">
    <name type="scientific">Tagetes erecta</name>
    <name type="common">African marigold</name>
    <dbReference type="NCBI Taxonomy" id="13708"/>
    <lineage>
        <taxon>Eukaryota</taxon>
        <taxon>Viridiplantae</taxon>
        <taxon>Streptophyta</taxon>
        <taxon>Embryophyta</taxon>
        <taxon>Tracheophyta</taxon>
        <taxon>Spermatophyta</taxon>
        <taxon>Magnoliopsida</taxon>
        <taxon>eudicotyledons</taxon>
        <taxon>Gunneridae</taxon>
        <taxon>Pentapetalae</taxon>
        <taxon>asterids</taxon>
        <taxon>campanulids</taxon>
        <taxon>Asterales</taxon>
        <taxon>Asteraceae</taxon>
        <taxon>Asteroideae</taxon>
        <taxon>Heliantheae alliance</taxon>
        <taxon>Tageteae</taxon>
        <taxon>Tagetes</taxon>
    </lineage>
</organism>
<dbReference type="AlphaFoldDB" id="A0AAD8L913"/>
<sequence length="118" mass="14326">MIYKFYERTIYVTIYISWTKTKPTQVTQALFLPSQTYNSIFLNVKHRRRSYQTTGDHRRLSEDAEYQLRYHFKSDNFFFTPVNLNPKFDLDVSRFLLRRINCLIVRSTSYSHHNKSSK</sequence>